<dbReference type="PANTHER" id="PTHR30532">
    <property type="entry name" value="IRON III DICITRATE-BINDING PERIPLASMIC PROTEIN"/>
    <property type="match status" value="1"/>
</dbReference>
<keyword evidence="4 5" id="KW-0732">Signal</keyword>
<gene>
    <name evidence="7" type="primary">yclQ</name>
    <name evidence="7" type="ORF">ARTSIC4J27_4483</name>
</gene>
<accession>A0A024H913</accession>
<dbReference type="AlphaFoldDB" id="A0A024H913"/>
<comment type="similarity">
    <text evidence="2">Belongs to the bacterial solute-binding protein 8 family.</text>
</comment>
<protein>
    <submittedName>
        <fullName evidence="7">Uncharacterized ABC transporter solute-binding protein yclQ</fullName>
    </submittedName>
</protein>
<reference evidence="8" key="1">
    <citation type="journal article" date="2014" name="Genome Announc.">
        <title>Genome Sequence of Arthrobacter siccitolerans 4J27, a Xeroprotectant-Producing Desiccation-Tolerant Microorganism.</title>
        <authorList>
            <person name="Manzanera M."/>
            <person name="Santa-Cruz-Calvo L."/>
            <person name="Vilchez J.I."/>
            <person name="Garcia-Fontana C."/>
            <person name="Silva-Castro G.A."/>
            <person name="Calvo C."/>
            <person name="Gonzalez-Lopez J."/>
        </authorList>
    </citation>
    <scope>NUCLEOTIDE SEQUENCE [LARGE SCALE GENOMIC DNA]</scope>
    <source>
        <strain evidence="8">4J27</strain>
    </source>
</reference>
<dbReference type="Gene3D" id="3.40.50.1980">
    <property type="entry name" value="Nitrogenase molybdenum iron protein domain"/>
    <property type="match status" value="2"/>
</dbReference>
<evidence type="ECO:0000256" key="4">
    <source>
        <dbReference type="ARBA" id="ARBA00022729"/>
    </source>
</evidence>
<keyword evidence="8" id="KW-1185">Reference proteome</keyword>
<dbReference type="Pfam" id="PF01497">
    <property type="entry name" value="Peripla_BP_2"/>
    <property type="match status" value="1"/>
</dbReference>
<feature type="chain" id="PRO_5039373746" evidence="5">
    <location>
        <begin position="24"/>
        <end position="315"/>
    </location>
</feature>
<dbReference type="EMBL" id="CAQI01000059">
    <property type="protein sequence ID" value="CCQ48478.1"/>
    <property type="molecule type" value="Genomic_DNA"/>
</dbReference>
<organism evidence="7 8">
    <name type="scientific">Pseudarthrobacter siccitolerans</name>
    <dbReference type="NCBI Taxonomy" id="861266"/>
    <lineage>
        <taxon>Bacteria</taxon>
        <taxon>Bacillati</taxon>
        <taxon>Actinomycetota</taxon>
        <taxon>Actinomycetes</taxon>
        <taxon>Micrococcales</taxon>
        <taxon>Micrococcaceae</taxon>
        <taxon>Pseudarthrobacter</taxon>
    </lineage>
</organism>
<feature type="signal peptide" evidence="5">
    <location>
        <begin position="1"/>
        <end position="23"/>
    </location>
</feature>
<dbReference type="InterPro" id="IPR033870">
    <property type="entry name" value="FatB"/>
</dbReference>
<evidence type="ECO:0000313" key="7">
    <source>
        <dbReference type="EMBL" id="CCQ48478.1"/>
    </source>
</evidence>
<dbReference type="RefSeq" id="WP_050057244.1">
    <property type="nucleotide sequence ID" value="NZ_CAQI01000059.1"/>
</dbReference>
<evidence type="ECO:0000256" key="2">
    <source>
        <dbReference type="ARBA" id="ARBA00008814"/>
    </source>
</evidence>
<name>A0A024H913_9MICC</name>
<evidence type="ECO:0000256" key="5">
    <source>
        <dbReference type="SAM" id="SignalP"/>
    </source>
</evidence>
<dbReference type="InterPro" id="IPR002491">
    <property type="entry name" value="ABC_transptr_periplasmic_BD"/>
</dbReference>
<evidence type="ECO:0000259" key="6">
    <source>
        <dbReference type="PROSITE" id="PS50983"/>
    </source>
</evidence>
<dbReference type="STRING" id="861266.ARTSIC4J27_4483"/>
<dbReference type="Proteomes" id="UP000035722">
    <property type="component" value="Unassembled WGS sequence"/>
</dbReference>
<evidence type="ECO:0000313" key="8">
    <source>
        <dbReference type="Proteomes" id="UP000035722"/>
    </source>
</evidence>
<dbReference type="GO" id="GO:0030288">
    <property type="term" value="C:outer membrane-bounded periplasmic space"/>
    <property type="evidence" value="ECO:0007669"/>
    <property type="project" value="TreeGrafter"/>
</dbReference>
<dbReference type="InterPro" id="IPR051313">
    <property type="entry name" value="Bact_iron-sidero_bind"/>
</dbReference>
<dbReference type="CDD" id="cd01140">
    <property type="entry name" value="FatB"/>
    <property type="match status" value="1"/>
</dbReference>
<dbReference type="SUPFAM" id="SSF53807">
    <property type="entry name" value="Helical backbone' metal receptor"/>
    <property type="match status" value="1"/>
</dbReference>
<comment type="subcellular location">
    <subcellularLocation>
        <location evidence="1">Cell envelope</location>
    </subcellularLocation>
</comment>
<proteinExistence type="inferred from homology"/>
<sequence>MKKKLSSYLGALAAGAALLTATACGGSATATPADEATTITVEHAQGSTANVPVNPEKVFTFDLGVLDTLDALGVEPAGVPEAAYPEALAKYSDAKYTKIGSLKEPDFEAVSAGDPDLIIISGRTAGAYEELSKIAPTIDLSVDAAQPMESFKAQAEKLGTIFDKSAEVEEQLAAVDATVSDTKAKAASAGKGLIVLTSGGEVTAYGAGSRFGIIHDVLGVPTAADVKVDGSHGEAISFEYIKQANPDLLYVINRDTATGGDASAANPILDNELVKSTNAARNNKVINLDPAGWYVVGYGLNNVKAMVDAVAASVA</sequence>
<evidence type="ECO:0000256" key="3">
    <source>
        <dbReference type="ARBA" id="ARBA00022448"/>
    </source>
</evidence>
<keyword evidence="3" id="KW-0813">Transport</keyword>
<evidence type="ECO:0000256" key="1">
    <source>
        <dbReference type="ARBA" id="ARBA00004196"/>
    </source>
</evidence>
<dbReference type="PROSITE" id="PS51257">
    <property type="entry name" value="PROKAR_LIPOPROTEIN"/>
    <property type="match status" value="1"/>
</dbReference>
<dbReference type="OrthoDB" id="63946at2"/>
<dbReference type="GO" id="GO:1901678">
    <property type="term" value="P:iron coordination entity transport"/>
    <property type="evidence" value="ECO:0007669"/>
    <property type="project" value="UniProtKB-ARBA"/>
</dbReference>
<feature type="domain" description="Fe/B12 periplasmic-binding" evidence="6">
    <location>
        <begin position="57"/>
        <end position="315"/>
    </location>
</feature>
<dbReference type="PANTHER" id="PTHR30532:SF28">
    <property type="entry name" value="PETROBACTIN-BINDING PROTEIN YCLQ"/>
    <property type="match status" value="1"/>
</dbReference>
<comment type="caution">
    <text evidence="7">The sequence shown here is derived from an EMBL/GenBank/DDBJ whole genome shotgun (WGS) entry which is preliminary data.</text>
</comment>
<dbReference type="PROSITE" id="PS50983">
    <property type="entry name" value="FE_B12_PBP"/>
    <property type="match status" value="1"/>
</dbReference>